<dbReference type="InterPro" id="IPR001173">
    <property type="entry name" value="Glyco_trans_2-like"/>
</dbReference>
<evidence type="ECO:0000259" key="3">
    <source>
        <dbReference type="Pfam" id="PF22181"/>
    </source>
</evidence>
<sequence length="478" mass="52396">MSRMVEQAIPKVSVVIPVYNAVDHLDECLGSILDQTLGRDLLEVVAVDDGSTDGSGGALDRWAAEHPQVTVVHQPNSGAPGGPRNRAIALARGEFLFFADPDDHLGPDALRRMVDAAERDGSDVVLGRIRGVGRSAARIPFETGVTTGDVRTTRAVWSLTAHKLYRRSLVAEHGLRFAEGVRLAEEQAFVVPAYFLARAISVVADYDCYYLVQRDGFDHLTRQVVEPEPFYAQVRGAVETVLAHTEPGADRDGLLLRWVQEELLNRFRGEFLDWSDDLRERYARESGAILAELVPDSALTALPPLDRIRVRLLREGRRTELEDLARLQQAGCPDHGAVHRDGRGYLVETRTALTLPPGAYGPDRPRQSLLLRRTGGGPEVELPLPAEDGGLFTARVHVDPAALPAPGSWRLLLRLRLGTGTYDMPLRPDGLGPAGRARPALAGGRPRATRIRTDRQGEALRDVLSPRAAAGALRRRLF</sequence>
<protein>
    <recommendedName>
        <fullName evidence="6">Glycosyltransferase family 2 protein</fullName>
    </recommendedName>
</protein>
<dbReference type="PANTHER" id="PTHR22916:SF3">
    <property type="entry name" value="UDP-GLCNAC:BETAGAL BETA-1,3-N-ACETYLGLUCOSAMINYLTRANSFERASE-LIKE PROTEIN 1"/>
    <property type="match status" value="1"/>
</dbReference>
<gene>
    <name evidence="4" type="ORF">GCM10009663_23940</name>
</gene>
<evidence type="ECO:0000259" key="2">
    <source>
        <dbReference type="Pfam" id="PF00535"/>
    </source>
</evidence>
<dbReference type="Pfam" id="PF22181">
    <property type="entry name" value="TarS_linker"/>
    <property type="match status" value="1"/>
</dbReference>
<evidence type="ECO:0008006" key="6">
    <source>
        <dbReference type="Google" id="ProtNLM"/>
    </source>
</evidence>
<accession>A0ABN1TFE4</accession>
<feature type="compositionally biased region" description="Low complexity" evidence="1">
    <location>
        <begin position="427"/>
        <end position="446"/>
    </location>
</feature>
<dbReference type="InterPro" id="IPR054028">
    <property type="entry name" value="TarS/TarP_linker"/>
</dbReference>
<keyword evidence="5" id="KW-1185">Reference proteome</keyword>
<feature type="region of interest" description="Disordered" evidence="1">
    <location>
        <begin position="426"/>
        <end position="446"/>
    </location>
</feature>
<dbReference type="PANTHER" id="PTHR22916">
    <property type="entry name" value="GLYCOSYLTRANSFERASE"/>
    <property type="match status" value="1"/>
</dbReference>
<dbReference type="Pfam" id="PF00535">
    <property type="entry name" value="Glycos_transf_2"/>
    <property type="match status" value="1"/>
</dbReference>
<evidence type="ECO:0000256" key="1">
    <source>
        <dbReference type="SAM" id="MobiDB-lite"/>
    </source>
</evidence>
<dbReference type="Gene3D" id="3.90.550.10">
    <property type="entry name" value="Spore Coat Polysaccharide Biosynthesis Protein SpsA, Chain A"/>
    <property type="match status" value="1"/>
</dbReference>
<dbReference type="Proteomes" id="UP001499987">
    <property type="component" value="Unassembled WGS sequence"/>
</dbReference>
<feature type="domain" description="Glycosyltransferase 2-like" evidence="2">
    <location>
        <begin position="13"/>
        <end position="140"/>
    </location>
</feature>
<dbReference type="CDD" id="cd00761">
    <property type="entry name" value="Glyco_tranf_GTA_type"/>
    <property type="match status" value="1"/>
</dbReference>
<dbReference type="SUPFAM" id="SSF53448">
    <property type="entry name" value="Nucleotide-diphospho-sugar transferases"/>
    <property type="match status" value="1"/>
</dbReference>
<feature type="domain" description="TarS/TarP linker" evidence="3">
    <location>
        <begin position="227"/>
        <end position="325"/>
    </location>
</feature>
<reference evidence="4 5" key="1">
    <citation type="journal article" date="2019" name="Int. J. Syst. Evol. Microbiol.">
        <title>The Global Catalogue of Microorganisms (GCM) 10K type strain sequencing project: providing services to taxonomists for standard genome sequencing and annotation.</title>
        <authorList>
            <consortium name="The Broad Institute Genomics Platform"/>
            <consortium name="The Broad Institute Genome Sequencing Center for Infectious Disease"/>
            <person name="Wu L."/>
            <person name="Ma J."/>
        </authorList>
    </citation>
    <scope>NUCLEOTIDE SEQUENCE [LARGE SCALE GENOMIC DNA]</scope>
    <source>
        <strain evidence="4 5">JCM 13002</strain>
    </source>
</reference>
<organism evidence="4 5">
    <name type="scientific">Kitasatospora arboriphila</name>
    <dbReference type="NCBI Taxonomy" id="258052"/>
    <lineage>
        <taxon>Bacteria</taxon>
        <taxon>Bacillati</taxon>
        <taxon>Actinomycetota</taxon>
        <taxon>Actinomycetes</taxon>
        <taxon>Kitasatosporales</taxon>
        <taxon>Streptomycetaceae</taxon>
        <taxon>Kitasatospora</taxon>
    </lineage>
</organism>
<dbReference type="InterPro" id="IPR029044">
    <property type="entry name" value="Nucleotide-diphossugar_trans"/>
</dbReference>
<comment type="caution">
    <text evidence="4">The sequence shown here is derived from an EMBL/GenBank/DDBJ whole genome shotgun (WGS) entry which is preliminary data.</text>
</comment>
<evidence type="ECO:0000313" key="5">
    <source>
        <dbReference type="Proteomes" id="UP001499987"/>
    </source>
</evidence>
<dbReference type="EMBL" id="BAAALD010000017">
    <property type="protein sequence ID" value="GAA1080518.1"/>
    <property type="molecule type" value="Genomic_DNA"/>
</dbReference>
<name>A0ABN1TFE4_9ACTN</name>
<evidence type="ECO:0000313" key="4">
    <source>
        <dbReference type="EMBL" id="GAA1080518.1"/>
    </source>
</evidence>
<proteinExistence type="predicted"/>